<keyword evidence="3" id="KW-0238">DNA-binding</keyword>
<reference evidence="10" key="1">
    <citation type="submission" date="2007-11" db="EMBL/GenBank/DDBJ databases">
        <title>Complete genome sequence of Clostridium phytofermentans ISDg.</title>
        <authorList>
            <person name="Leschine S.B."/>
            <person name="Warnick T.A."/>
            <person name="Blanchard J.L."/>
            <person name="Schnell D.J."/>
            <person name="Petit E.L."/>
            <person name="LaTouf W.G."/>
            <person name="Copeland A."/>
            <person name="Lucas S."/>
            <person name="Lapidus A."/>
            <person name="Barry K."/>
            <person name="Glavina del Rio T."/>
            <person name="Dalin E."/>
            <person name="Tice H."/>
            <person name="Pitluck S."/>
            <person name="Kiss H."/>
            <person name="Brettin T."/>
            <person name="Bruce D."/>
            <person name="Detter J.C."/>
            <person name="Han C."/>
            <person name="Kuske C."/>
            <person name="Schmutz J."/>
            <person name="Larimer F."/>
            <person name="Land M."/>
            <person name="Hauser L."/>
            <person name="Kyrpides N."/>
            <person name="Kim E.A."/>
            <person name="Richardson P."/>
        </authorList>
    </citation>
    <scope>NUCLEOTIDE SEQUENCE [LARGE SCALE GENOMIC DNA]</scope>
    <source>
        <strain evidence="10">ATCC 700394 / DSM 18823 / ISDg</strain>
    </source>
</reference>
<feature type="domain" description="HTH araC/xylS-type" evidence="7">
    <location>
        <begin position="249"/>
        <end position="347"/>
    </location>
</feature>
<dbReference type="InterPro" id="IPR020449">
    <property type="entry name" value="Tscrpt_reg_AraC-type_HTH"/>
</dbReference>
<dbReference type="InterPro" id="IPR009057">
    <property type="entry name" value="Homeodomain-like_sf"/>
</dbReference>
<evidence type="ECO:0000256" key="5">
    <source>
        <dbReference type="ARBA" id="ARBA00024867"/>
    </source>
</evidence>
<evidence type="ECO:0000259" key="8">
    <source>
        <dbReference type="PROSITE" id="PS50110"/>
    </source>
</evidence>
<dbReference type="STRING" id="357809.Cphy_0771"/>
<dbReference type="PROSITE" id="PS50110">
    <property type="entry name" value="RESPONSE_REGULATORY"/>
    <property type="match status" value="1"/>
</dbReference>
<dbReference type="AlphaFoldDB" id="A9KKI7"/>
<dbReference type="Gene3D" id="3.40.50.2300">
    <property type="match status" value="1"/>
</dbReference>
<dbReference type="SUPFAM" id="SSF52172">
    <property type="entry name" value="CheY-like"/>
    <property type="match status" value="1"/>
</dbReference>
<dbReference type="PROSITE" id="PS01124">
    <property type="entry name" value="HTH_ARAC_FAMILY_2"/>
    <property type="match status" value="1"/>
</dbReference>
<gene>
    <name evidence="9" type="ordered locus">Cphy_0771</name>
</gene>
<dbReference type="PROSITE" id="PS00041">
    <property type="entry name" value="HTH_ARAC_FAMILY_1"/>
    <property type="match status" value="1"/>
</dbReference>
<dbReference type="Proteomes" id="UP000000370">
    <property type="component" value="Chromosome"/>
</dbReference>
<dbReference type="OrthoDB" id="1769137at2"/>
<evidence type="ECO:0000259" key="7">
    <source>
        <dbReference type="PROSITE" id="PS01124"/>
    </source>
</evidence>
<evidence type="ECO:0000256" key="2">
    <source>
        <dbReference type="ARBA" id="ARBA00023015"/>
    </source>
</evidence>
<dbReference type="GO" id="GO:0003700">
    <property type="term" value="F:DNA-binding transcription factor activity"/>
    <property type="evidence" value="ECO:0007669"/>
    <property type="project" value="InterPro"/>
</dbReference>
<dbReference type="RefSeq" id="WP_012198803.1">
    <property type="nucleotide sequence ID" value="NC_010001.1"/>
</dbReference>
<feature type="domain" description="Response regulatory" evidence="8">
    <location>
        <begin position="3"/>
        <end position="120"/>
    </location>
</feature>
<evidence type="ECO:0000313" key="9">
    <source>
        <dbReference type="EMBL" id="ABX41158.1"/>
    </source>
</evidence>
<dbReference type="InterPro" id="IPR018060">
    <property type="entry name" value="HTH_AraC"/>
</dbReference>
<dbReference type="PRINTS" id="PR00032">
    <property type="entry name" value="HTHARAC"/>
</dbReference>
<dbReference type="PANTHER" id="PTHR43280">
    <property type="entry name" value="ARAC-FAMILY TRANSCRIPTIONAL REGULATOR"/>
    <property type="match status" value="1"/>
</dbReference>
<dbReference type="Gene3D" id="1.10.10.60">
    <property type="entry name" value="Homeodomain-like"/>
    <property type="match status" value="2"/>
</dbReference>
<sequence>MFSILLVDDEPLALKGNRIIIERSGLDINRLYEAKDGVEAWTLLQKQPVDLVITDIKMPGMDGVTLCQKIFETGMVAKTIIVSGYSEFQYAKEAIRYSVKDYILKPVHSEELIQSISSVLYRNQPQLEELDLEKHDSIPHRELENILVLLQQGLWMGQEKDVEKGMKLYRAAMEQVKDKRCLPVSENFCCLLAEKLSLKTGCLIDVEPNFSMSAEREEILNETATFITQLRSDLLHKRSHTDYTDVLMGMAKKYLEEHYNQDIMLTDLAARTGFSTNYFSQIFKEKMGKTFAQFRTEIRIHKAMELLNWSGKNITDIAMEVGYNDSTYFIRVFKEITGQTPSEYKKKRSDGKKKR</sequence>
<feature type="modified residue" description="4-aspartylphosphate" evidence="6">
    <location>
        <position position="55"/>
    </location>
</feature>
<evidence type="ECO:0000256" key="3">
    <source>
        <dbReference type="ARBA" id="ARBA00023125"/>
    </source>
</evidence>
<comment type="function">
    <text evidence="5">May play the central regulatory role in sporulation. It may be an element of the effector pathway responsible for the activation of sporulation genes in response to nutritional stress. Spo0A may act in concert with spo0H (a sigma factor) to control the expression of some genes that are critical to the sporulation process.</text>
</comment>
<keyword evidence="6" id="KW-0597">Phosphoprotein</keyword>
<dbReference type="eggNOG" id="COG4753">
    <property type="taxonomic scope" value="Bacteria"/>
</dbReference>
<evidence type="ECO:0000256" key="1">
    <source>
        <dbReference type="ARBA" id="ARBA00018672"/>
    </source>
</evidence>
<dbReference type="EMBL" id="CP000885">
    <property type="protein sequence ID" value="ABX41158.1"/>
    <property type="molecule type" value="Genomic_DNA"/>
</dbReference>
<accession>A9KKI7</accession>
<name>A9KKI7_LACP7</name>
<dbReference type="GO" id="GO:0000160">
    <property type="term" value="P:phosphorelay signal transduction system"/>
    <property type="evidence" value="ECO:0007669"/>
    <property type="project" value="InterPro"/>
</dbReference>
<dbReference type="CDD" id="cd17536">
    <property type="entry name" value="REC_YesN-like"/>
    <property type="match status" value="1"/>
</dbReference>
<dbReference type="Pfam" id="PF00072">
    <property type="entry name" value="Response_reg"/>
    <property type="match status" value="1"/>
</dbReference>
<dbReference type="GO" id="GO:0043565">
    <property type="term" value="F:sequence-specific DNA binding"/>
    <property type="evidence" value="ECO:0007669"/>
    <property type="project" value="InterPro"/>
</dbReference>
<proteinExistence type="predicted"/>
<dbReference type="InterPro" id="IPR001789">
    <property type="entry name" value="Sig_transdc_resp-reg_receiver"/>
</dbReference>
<dbReference type="SMART" id="SM00342">
    <property type="entry name" value="HTH_ARAC"/>
    <property type="match status" value="1"/>
</dbReference>
<keyword evidence="2" id="KW-0805">Transcription regulation</keyword>
<dbReference type="SUPFAM" id="SSF46689">
    <property type="entry name" value="Homeodomain-like"/>
    <property type="match status" value="2"/>
</dbReference>
<protein>
    <recommendedName>
        <fullName evidence="1">Stage 0 sporulation protein A homolog</fullName>
    </recommendedName>
</protein>
<evidence type="ECO:0000313" key="10">
    <source>
        <dbReference type="Proteomes" id="UP000000370"/>
    </source>
</evidence>
<dbReference type="eggNOG" id="COG2207">
    <property type="taxonomic scope" value="Bacteria"/>
</dbReference>
<keyword evidence="4" id="KW-0804">Transcription</keyword>
<dbReference type="HOGENOM" id="CLU_000445_5_0_9"/>
<dbReference type="KEGG" id="cpy:Cphy_0771"/>
<dbReference type="InterPro" id="IPR011006">
    <property type="entry name" value="CheY-like_superfamily"/>
</dbReference>
<dbReference type="Pfam" id="PF12833">
    <property type="entry name" value="HTH_18"/>
    <property type="match status" value="1"/>
</dbReference>
<organism evidence="9 10">
    <name type="scientific">Lachnoclostridium phytofermentans (strain ATCC 700394 / DSM 18823 / ISDg)</name>
    <name type="common">Clostridium phytofermentans</name>
    <dbReference type="NCBI Taxonomy" id="357809"/>
    <lineage>
        <taxon>Bacteria</taxon>
        <taxon>Bacillati</taxon>
        <taxon>Bacillota</taxon>
        <taxon>Clostridia</taxon>
        <taxon>Lachnospirales</taxon>
        <taxon>Lachnospiraceae</taxon>
    </lineage>
</organism>
<evidence type="ECO:0000256" key="4">
    <source>
        <dbReference type="ARBA" id="ARBA00023163"/>
    </source>
</evidence>
<keyword evidence="10" id="KW-1185">Reference proteome</keyword>
<dbReference type="PANTHER" id="PTHR43280:SF2">
    <property type="entry name" value="HTH-TYPE TRANSCRIPTIONAL REGULATOR EXSA"/>
    <property type="match status" value="1"/>
</dbReference>
<dbReference type="InterPro" id="IPR018062">
    <property type="entry name" value="HTH_AraC-typ_CS"/>
</dbReference>
<evidence type="ECO:0000256" key="6">
    <source>
        <dbReference type="PROSITE-ProRule" id="PRU00169"/>
    </source>
</evidence>
<dbReference type="SMART" id="SM00448">
    <property type="entry name" value="REC"/>
    <property type="match status" value="1"/>
</dbReference>